<protein>
    <submittedName>
        <fullName evidence="4">JHAMT</fullName>
    </submittedName>
</protein>
<feature type="domain" description="Methyltransferase" evidence="3">
    <location>
        <begin position="38"/>
        <end position="140"/>
    </location>
</feature>
<dbReference type="CDD" id="cd02440">
    <property type="entry name" value="AdoMet_MTases"/>
    <property type="match status" value="1"/>
</dbReference>
<dbReference type="AlphaFoldDB" id="A0A5P9NYH3"/>
<dbReference type="InterPro" id="IPR041698">
    <property type="entry name" value="Methyltransf_25"/>
</dbReference>
<sequence length="380" mass="44034">MNNTPELYDKSNKLQKKDSEYIIRKLQIDYENRIPELIVDLGCGTGNITERLWCSFPDTRIVGVDCSKKMIDYALDHYSTHNLEFFVADICSDWKILSENTEVEKGSVDAVFSTYCLHWISDPDMEKVMKNIYEMMKPGGRCYFAVFSWSWLLPFQEQIIYQKPWDSYFQQLDLTTGQKDELKIKSQIVDKGTKLSSASSSHRSSVSEMFESKEEKLVSLESSRPYESLMTLSTITESPASLVKVPTRKTSMTTLSDEKVEVPKLVRRKSSAPFPVYDVPPEKVRIEKWNKFCEKAGLKPIETEIHDTTFTYQDIEGFKGELQSLCHYLPYLPKDLHPIFLADYYAHMDRCFISRQDTLPKIKVQYQFLTVIAEKPLTSP</sequence>
<evidence type="ECO:0000256" key="2">
    <source>
        <dbReference type="ARBA" id="ARBA00022679"/>
    </source>
</evidence>
<dbReference type="GO" id="GO:0008168">
    <property type="term" value="F:methyltransferase activity"/>
    <property type="evidence" value="ECO:0007669"/>
    <property type="project" value="UniProtKB-KW"/>
</dbReference>
<evidence type="ECO:0000259" key="3">
    <source>
        <dbReference type="Pfam" id="PF13649"/>
    </source>
</evidence>
<dbReference type="PANTHER" id="PTHR43861:SF1">
    <property type="entry name" value="TRANS-ACONITATE 2-METHYLTRANSFERASE"/>
    <property type="match status" value="1"/>
</dbReference>
<evidence type="ECO:0000256" key="1">
    <source>
        <dbReference type="ARBA" id="ARBA00022603"/>
    </source>
</evidence>
<evidence type="ECO:0000313" key="4">
    <source>
        <dbReference type="EMBL" id="QFU80958.1"/>
    </source>
</evidence>
<keyword evidence="1" id="KW-0489">Methyltransferase</keyword>
<keyword evidence="2" id="KW-0808">Transferase</keyword>
<dbReference type="InterPro" id="IPR029063">
    <property type="entry name" value="SAM-dependent_MTases_sf"/>
</dbReference>
<dbReference type="GO" id="GO:0032259">
    <property type="term" value="P:methylation"/>
    <property type="evidence" value="ECO:0007669"/>
    <property type="project" value="UniProtKB-KW"/>
</dbReference>
<dbReference type="Gene3D" id="3.40.50.150">
    <property type="entry name" value="Vaccinia Virus protein VP39"/>
    <property type="match status" value="1"/>
</dbReference>
<organism evidence="4">
    <name type="scientific">Eotetranychus kankitus</name>
    <dbReference type="NCBI Taxonomy" id="2137873"/>
    <lineage>
        <taxon>Eukaryota</taxon>
        <taxon>Metazoa</taxon>
        <taxon>Ecdysozoa</taxon>
        <taxon>Arthropoda</taxon>
        <taxon>Chelicerata</taxon>
        <taxon>Arachnida</taxon>
        <taxon>Acari</taxon>
        <taxon>Acariformes</taxon>
        <taxon>Trombidiformes</taxon>
        <taxon>Prostigmata</taxon>
        <taxon>Eleutherengona</taxon>
        <taxon>Raphignathae</taxon>
        <taxon>Tetranychoidea</taxon>
        <taxon>Tetranychidae</taxon>
        <taxon>Eotetranychus</taxon>
    </lineage>
</organism>
<dbReference type="PANTHER" id="PTHR43861">
    <property type="entry name" value="TRANS-ACONITATE 2-METHYLTRANSFERASE-RELATED"/>
    <property type="match status" value="1"/>
</dbReference>
<proteinExistence type="evidence at transcript level"/>
<dbReference type="Pfam" id="PF13649">
    <property type="entry name" value="Methyltransf_25"/>
    <property type="match status" value="1"/>
</dbReference>
<reference evidence="4" key="1">
    <citation type="submission" date="2019-04" db="EMBL/GenBank/DDBJ databases">
        <title>De novo RNA-seq and annotation of juvenile hormone and ecdysteroid biosynthesis genes and microrna in a spider mite Eotetranychus kankitus.</title>
        <authorList>
            <person name="Li G."/>
        </authorList>
    </citation>
    <scope>NUCLEOTIDE SEQUENCE</scope>
</reference>
<name>A0A5P9NYH3_9ACAR</name>
<accession>A0A5P9NYH3</accession>
<dbReference type="SUPFAM" id="SSF53335">
    <property type="entry name" value="S-adenosyl-L-methionine-dependent methyltransferases"/>
    <property type="match status" value="1"/>
</dbReference>
<dbReference type="EMBL" id="MK733909">
    <property type="protein sequence ID" value="QFU80958.1"/>
    <property type="molecule type" value="mRNA"/>
</dbReference>